<dbReference type="OrthoDB" id="5193471at2"/>
<dbReference type="InterPro" id="IPR009937">
    <property type="entry name" value="Phage_holin_3_6"/>
</dbReference>
<keyword evidence="1" id="KW-0812">Transmembrane</keyword>
<reference evidence="3" key="1">
    <citation type="submission" date="2016-10" db="EMBL/GenBank/DDBJ databases">
        <authorList>
            <person name="Varghese N."/>
            <person name="Submissions S."/>
        </authorList>
    </citation>
    <scope>NUCLEOTIDE SEQUENCE [LARGE SCALE GENOMIC DNA]</scope>
    <source>
        <strain evidence="3">DSM 43161</strain>
    </source>
</reference>
<protein>
    <submittedName>
        <fullName evidence="2">Putative Holin-X, holin superfamily III</fullName>
    </submittedName>
</protein>
<dbReference type="Proteomes" id="UP000183642">
    <property type="component" value="Unassembled WGS sequence"/>
</dbReference>
<evidence type="ECO:0000313" key="2">
    <source>
        <dbReference type="EMBL" id="SFN82521.1"/>
    </source>
</evidence>
<dbReference type="RefSeq" id="WP_075011594.1">
    <property type="nucleotide sequence ID" value="NZ_FOWE01000001.1"/>
</dbReference>
<evidence type="ECO:0000256" key="1">
    <source>
        <dbReference type="SAM" id="Phobius"/>
    </source>
</evidence>
<accession>A0A1I5C7A4</accession>
<evidence type="ECO:0000313" key="3">
    <source>
        <dbReference type="Proteomes" id="UP000183642"/>
    </source>
</evidence>
<keyword evidence="1" id="KW-1133">Transmembrane helix</keyword>
<feature type="transmembrane region" description="Helical" evidence="1">
    <location>
        <begin position="83"/>
        <end position="102"/>
    </location>
</feature>
<dbReference type="EMBL" id="FOWE01000001">
    <property type="protein sequence ID" value="SFN82521.1"/>
    <property type="molecule type" value="Genomic_DNA"/>
</dbReference>
<dbReference type="AlphaFoldDB" id="A0A1I5C7A4"/>
<keyword evidence="3" id="KW-1185">Reference proteome</keyword>
<organism evidence="2 3">
    <name type="scientific">Geodermatophilus obscurus</name>
    <dbReference type="NCBI Taxonomy" id="1861"/>
    <lineage>
        <taxon>Bacteria</taxon>
        <taxon>Bacillati</taxon>
        <taxon>Actinomycetota</taxon>
        <taxon>Actinomycetes</taxon>
        <taxon>Geodermatophilales</taxon>
        <taxon>Geodermatophilaceae</taxon>
        <taxon>Geodermatophilus</taxon>
    </lineage>
</organism>
<proteinExistence type="predicted"/>
<gene>
    <name evidence="2" type="ORF">SAMN05660359_00122</name>
</gene>
<sequence length="136" mass="13718">MTESPPPASASTADLLQSLTDDLTTLVRDELAQARAELAVKARRAGRAAAMLGGAAGLGVLAVGTSSATLVRLLERRFSPPTAAALATLLYGGGAAALASTARQELRRAGSLVPERTVASVRQDVRAATGTPPQAG</sequence>
<name>A0A1I5C7A4_9ACTN</name>
<dbReference type="Pfam" id="PF07332">
    <property type="entry name" value="Phage_holin_3_6"/>
    <property type="match status" value="1"/>
</dbReference>
<keyword evidence="1" id="KW-0472">Membrane</keyword>
<feature type="transmembrane region" description="Helical" evidence="1">
    <location>
        <begin position="48"/>
        <end position="71"/>
    </location>
</feature>